<evidence type="ECO:0000313" key="25">
    <source>
        <dbReference type="Proteomes" id="UP001497382"/>
    </source>
</evidence>
<evidence type="ECO:0000256" key="21">
    <source>
        <dbReference type="SAM" id="SignalP"/>
    </source>
</evidence>
<comment type="caution">
    <text evidence="16">Lacks conserved residue(s) required for the propagation of feature annotation.</text>
</comment>
<dbReference type="FunFam" id="1.10.510.10:FF:000113">
    <property type="entry name" value="Tyrosine-protein kinase receptor"/>
    <property type="match status" value="1"/>
</dbReference>
<sequence>MIVQSGTFCVGTVLLLAAGSVFGFDCEFPNRECGWNWSEAWGLVSAVNFSLLGSTAPEADSENNVKGEMLYYSPEISGPQSLLKVVSPVFEPHTLPTCAIQFALHMFNMDFAKFKMVINAPNNSWESTTFGGNSGHKWEKQAQPINVVTQPFRVILEILNAGTMHPSHVAIDNIRAINCYHKRKIETDCTPRQFQCDDMICVDAAEVCDTNPDCTAGEDEEQECDKIPASAFCTFEKDMCGWTVAQFAKGSEWIRRSGLSPNSRTGPSFDHTFQNSTGTYLVSKFPSGRTFGEIAEFQSPWFSPPPYYHRNVHSAYYNSCQVRFFFHKFGSGVGDLRVYSREEPSPKGGDSKPIELWRSYGNKGDTWWKAIVSLPNMTRRYQVQFVAGRGVGISDIAIDDVTLSPECFGIGVPENESIAPDILKPPEEDSAALEKERMLHNVKKYVFSSCGAVGRLGPNEEQCNKAYLNTSTHITVLTDPTMEGIQKWEVPESGLYTVFVKGAGGAPGEDNRGLSLGASLRATFDWEEGDSIYILVGQKGVDPCTNVKISCGTRTRRSFDKFKLFKKELNEGGGGGGGGATYVFKIDSTNAQKTPLAIAGGGGGLSAKYSTNESNPYILPHGLMPNNSILPINGYTGSGAGGGGGWDDNTNTGKGGESLREGGRGGRACKRSAVWGTHGGFGGGGGGCASGGGGGGYRGGDASEVESLYHNGQGGTSYLMPGTIRALVEPGSNPGDGSVIIVPAQTGCGCDYRCVYLDLENLAYYCICPPHLTINIDGYSCNGHGGVSVSPKMLVVIILSIVIAVSLATVCIFFANPAAKYRKIQRSRDVSNQPLNSPDEQLSRLRSGVVAGGMISENNPNYEFGGNTFNEQDLKSVPRENLTLVHPLGQGAFGEVYQGTLKLNDAELPVAVKTLPEMSSNQAVLDFLMEAVIMSKFNHPNIVSFIGVCFDKMPRFIVLELLPGGDLKMFLRECRPKPNKPSPLTLTDLLKLAIDVAKGCQYLEENHFIHRDIAARNCLLTTKDADRVVKIADFGMARDIYRADYYRKGGKAMLPVKWMPPEAFLDGIFTSKTDVWSYGVLLWEVISLGYMPYPGRGNQEVMQLVTSGGRLEPPTNCPAPVYHIMMQCWHPHPDERPNFATIIERLGYCMQDPDVINAALPVFQRAPSMERDTTVMRPGEEDGAGCLQVQRPDPGLLLSPGSEDYLIPTPHSSYSLNTELMSSPSRTSNDQFLEMEDRGSTPSTRPTTVSETNFMTPDTPTEPQWTPNRTPMKKQGPYTEVPTDDIETQIVNPKAKTIQPLNGMVVTSKQMNRMSSIKSLDDLPMAPVVGENENHMKNPSTNQKSNLSLDPSALVQQMGSNPGDNRTPNRYISVAGDVDVNCNTGNSNSSLSSRRGLLNQNQVSGPFDGYAGVNPVA</sequence>
<dbReference type="Pfam" id="PF07714">
    <property type="entry name" value="PK_Tyr_Ser-Thr"/>
    <property type="match status" value="1"/>
</dbReference>
<feature type="region of interest" description="Disordered" evidence="19">
    <location>
        <begin position="1235"/>
        <end position="1280"/>
    </location>
</feature>
<keyword evidence="10 20" id="KW-0472">Membrane</keyword>
<evidence type="ECO:0000256" key="6">
    <source>
        <dbReference type="ARBA" id="ARBA00022741"/>
    </source>
</evidence>
<evidence type="ECO:0000256" key="15">
    <source>
        <dbReference type="ARBA" id="ARBA00051243"/>
    </source>
</evidence>
<comment type="catalytic activity">
    <reaction evidence="15 18">
        <text>L-tyrosyl-[protein] + ATP = O-phospho-L-tyrosyl-[protein] + ADP + H(+)</text>
        <dbReference type="Rhea" id="RHEA:10596"/>
        <dbReference type="Rhea" id="RHEA-COMP:10136"/>
        <dbReference type="Rhea" id="RHEA-COMP:20101"/>
        <dbReference type="ChEBI" id="CHEBI:15378"/>
        <dbReference type="ChEBI" id="CHEBI:30616"/>
        <dbReference type="ChEBI" id="CHEBI:46858"/>
        <dbReference type="ChEBI" id="CHEBI:61978"/>
        <dbReference type="ChEBI" id="CHEBI:456216"/>
        <dbReference type="EC" id="2.7.10.1"/>
    </reaction>
</comment>
<evidence type="ECO:0000256" key="10">
    <source>
        <dbReference type="ARBA" id="ARBA00023136"/>
    </source>
</evidence>
<evidence type="ECO:0000256" key="11">
    <source>
        <dbReference type="ARBA" id="ARBA00023137"/>
    </source>
</evidence>
<dbReference type="InterPro" id="IPR002172">
    <property type="entry name" value="LDrepeatLR_classA_rpt"/>
</dbReference>
<comment type="subcellular location">
    <subcellularLocation>
        <location evidence="1">Cell membrane</location>
        <topology evidence="1">Single-pass type I membrane protein</topology>
    </subcellularLocation>
</comment>
<dbReference type="Proteomes" id="UP001497382">
    <property type="component" value="Unassembled WGS sequence"/>
</dbReference>
<dbReference type="InterPro" id="IPR050122">
    <property type="entry name" value="RTK"/>
</dbReference>
<dbReference type="PROSITE" id="PS00107">
    <property type="entry name" value="PROTEIN_KINASE_ATP"/>
    <property type="match status" value="1"/>
</dbReference>
<dbReference type="InterPro" id="IPR013320">
    <property type="entry name" value="ConA-like_dom_sf"/>
</dbReference>
<evidence type="ECO:0000313" key="24">
    <source>
        <dbReference type="EMBL" id="CAL1262650.1"/>
    </source>
</evidence>
<feature type="disulfide bond" evidence="16">
    <location>
        <begin position="189"/>
        <end position="201"/>
    </location>
</feature>
<dbReference type="Gene3D" id="3.30.200.20">
    <property type="entry name" value="Phosphorylase Kinase, domain 1"/>
    <property type="match status" value="1"/>
</dbReference>
<feature type="disulfide bond" evidence="16">
    <location>
        <begin position="196"/>
        <end position="214"/>
    </location>
</feature>
<feature type="domain" description="MAM" evidence="23">
    <location>
        <begin position="231"/>
        <end position="409"/>
    </location>
</feature>
<dbReference type="CDD" id="cd00112">
    <property type="entry name" value="LDLa"/>
    <property type="match status" value="1"/>
</dbReference>
<evidence type="ECO:0000256" key="4">
    <source>
        <dbReference type="ARBA" id="ARBA00022692"/>
    </source>
</evidence>
<reference evidence="24 25" key="1">
    <citation type="submission" date="2024-04" db="EMBL/GenBank/DDBJ databases">
        <authorList>
            <person name="Rising A."/>
            <person name="Reimegard J."/>
            <person name="Sonavane S."/>
            <person name="Akerstrom W."/>
            <person name="Nylinder S."/>
            <person name="Hedman E."/>
            <person name="Kallberg Y."/>
        </authorList>
    </citation>
    <scope>NUCLEOTIDE SEQUENCE [LARGE SCALE GENOMIC DNA]</scope>
</reference>
<feature type="chain" id="PRO_5043337411" description="Tyrosine-protein kinase receptor" evidence="21">
    <location>
        <begin position="24"/>
        <end position="1417"/>
    </location>
</feature>
<evidence type="ECO:0000256" key="13">
    <source>
        <dbReference type="ARBA" id="ARBA00023170"/>
    </source>
</evidence>
<dbReference type="Pfam" id="PF00629">
    <property type="entry name" value="MAM"/>
    <property type="match status" value="2"/>
</dbReference>
<feature type="signal peptide" evidence="21">
    <location>
        <begin position="1"/>
        <end position="23"/>
    </location>
</feature>
<keyword evidence="11" id="KW-0829">Tyrosine-protein kinase</keyword>
<dbReference type="GO" id="GO:0007169">
    <property type="term" value="P:cell surface receptor protein tyrosine kinase signaling pathway"/>
    <property type="evidence" value="ECO:0007669"/>
    <property type="project" value="InterPro"/>
</dbReference>
<keyword evidence="25" id="KW-1185">Reference proteome</keyword>
<keyword evidence="18" id="KW-0597">Phosphoprotein</keyword>
<dbReference type="InterPro" id="IPR001245">
    <property type="entry name" value="Ser-Thr/Tyr_kinase_cat_dom"/>
</dbReference>
<evidence type="ECO:0000256" key="12">
    <source>
        <dbReference type="ARBA" id="ARBA00023157"/>
    </source>
</evidence>
<comment type="similarity">
    <text evidence="18">Belongs to the protein kinase superfamily. Tyr protein kinase family. Insulin receptor subfamily.</text>
</comment>
<dbReference type="SUPFAM" id="SSF56112">
    <property type="entry name" value="Protein kinase-like (PK-like)"/>
    <property type="match status" value="1"/>
</dbReference>
<evidence type="ECO:0000256" key="14">
    <source>
        <dbReference type="ARBA" id="ARBA00023180"/>
    </source>
</evidence>
<proteinExistence type="inferred from homology"/>
<keyword evidence="6 17" id="KW-0547">Nucleotide-binding</keyword>
<keyword evidence="5 21" id="KW-0732">Signal</keyword>
<dbReference type="InterPro" id="IPR055163">
    <property type="entry name" value="ALK/LTK-like_GRD"/>
</dbReference>
<feature type="transmembrane region" description="Helical" evidence="20">
    <location>
        <begin position="793"/>
        <end position="816"/>
    </location>
</feature>
<keyword evidence="12 16" id="KW-1015">Disulfide bond</keyword>
<feature type="compositionally biased region" description="Polar residues" evidence="19">
    <location>
        <begin position="1240"/>
        <end position="1269"/>
    </location>
</feature>
<evidence type="ECO:0000259" key="23">
    <source>
        <dbReference type="PROSITE" id="PS50060"/>
    </source>
</evidence>
<dbReference type="PROSITE" id="PS00109">
    <property type="entry name" value="PROTEIN_KINASE_TYR"/>
    <property type="match status" value="1"/>
</dbReference>
<keyword evidence="14" id="KW-0325">Glycoprotein</keyword>
<dbReference type="PRINTS" id="PR00109">
    <property type="entry name" value="TYRKINASE"/>
</dbReference>
<dbReference type="InterPro" id="IPR020635">
    <property type="entry name" value="Tyr_kinase_cat_dom"/>
</dbReference>
<evidence type="ECO:0000256" key="5">
    <source>
        <dbReference type="ARBA" id="ARBA00022729"/>
    </source>
</evidence>
<dbReference type="InterPro" id="IPR011009">
    <property type="entry name" value="Kinase-like_dom_sf"/>
</dbReference>
<dbReference type="CDD" id="cd06263">
    <property type="entry name" value="MAM"/>
    <property type="match status" value="1"/>
</dbReference>
<evidence type="ECO:0000256" key="17">
    <source>
        <dbReference type="PROSITE-ProRule" id="PRU10141"/>
    </source>
</evidence>
<dbReference type="PANTHER" id="PTHR24416:SF604">
    <property type="entry name" value="RECEPTOR PROTEIN-TYROSINE KINASE"/>
    <property type="match status" value="1"/>
</dbReference>
<dbReference type="FunFam" id="2.60.120.200:FF:000193">
    <property type="entry name" value="Tyrosine-protein kinase receptor"/>
    <property type="match status" value="1"/>
</dbReference>
<dbReference type="CDD" id="cd05036">
    <property type="entry name" value="PTKc_ALK_LTK"/>
    <property type="match status" value="1"/>
</dbReference>
<evidence type="ECO:0000256" key="8">
    <source>
        <dbReference type="ARBA" id="ARBA00022840"/>
    </source>
</evidence>
<gene>
    <name evidence="24" type="ORF">LARSCL_LOCUS1108</name>
</gene>
<dbReference type="Gene3D" id="4.10.400.10">
    <property type="entry name" value="Low-density Lipoprotein Receptor"/>
    <property type="match status" value="1"/>
</dbReference>
<keyword evidence="2" id="KW-1003">Cell membrane</keyword>
<dbReference type="PROSITE" id="PS50060">
    <property type="entry name" value="MAM_2"/>
    <property type="match status" value="2"/>
</dbReference>
<dbReference type="Gene3D" id="2.60.120.200">
    <property type="match status" value="2"/>
</dbReference>
<dbReference type="InterPro" id="IPR036055">
    <property type="entry name" value="LDL_receptor-like_sf"/>
</dbReference>
<dbReference type="GO" id="GO:0045664">
    <property type="term" value="P:regulation of neuron differentiation"/>
    <property type="evidence" value="ECO:0007669"/>
    <property type="project" value="TreeGrafter"/>
</dbReference>
<dbReference type="InterPro" id="IPR008266">
    <property type="entry name" value="Tyr_kinase_AS"/>
</dbReference>
<dbReference type="InterPro" id="IPR000998">
    <property type="entry name" value="MAM_dom"/>
</dbReference>
<dbReference type="SUPFAM" id="SSF57424">
    <property type="entry name" value="LDL receptor-like module"/>
    <property type="match status" value="1"/>
</dbReference>
<evidence type="ECO:0000256" key="19">
    <source>
        <dbReference type="SAM" id="MobiDB-lite"/>
    </source>
</evidence>
<dbReference type="PROSITE" id="PS00239">
    <property type="entry name" value="RECEPTOR_TYR_KIN_II"/>
    <property type="match status" value="1"/>
</dbReference>
<dbReference type="InterPro" id="IPR023415">
    <property type="entry name" value="LDLR_class-A_CS"/>
</dbReference>
<dbReference type="GO" id="GO:0004714">
    <property type="term" value="F:transmembrane receptor protein tyrosine kinase activity"/>
    <property type="evidence" value="ECO:0007669"/>
    <property type="project" value="UniProtKB-EC"/>
</dbReference>
<evidence type="ECO:0000256" key="16">
    <source>
        <dbReference type="PROSITE-ProRule" id="PRU00124"/>
    </source>
</evidence>
<dbReference type="Gene3D" id="1.10.510.10">
    <property type="entry name" value="Transferase(Phosphotransferase) domain 1"/>
    <property type="match status" value="1"/>
</dbReference>
<keyword evidence="4 18" id="KW-0812">Transmembrane</keyword>
<dbReference type="InterPro" id="IPR000719">
    <property type="entry name" value="Prot_kinase_dom"/>
</dbReference>
<evidence type="ECO:0000256" key="18">
    <source>
        <dbReference type="RuleBase" id="RU000312"/>
    </source>
</evidence>
<evidence type="ECO:0000256" key="1">
    <source>
        <dbReference type="ARBA" id="ARBA00004251"/>
    </source>
</evidence>
<dbReference type="PROSITE" id="PS50068">
    <property type="entry name" value="LDLRA_2"/>
    <property type="match status" value="1"/>
</dbReference>
<keyword evidence="3" id="KW-0808">Transferase</keyword>
<dbReference type="SMART" id="SM00137">
    <property type="entry name" value="MAM"/>
    <property type="match status" value="1"/>
</dbReference>
<evidence type="ECO:0000256" key="9">
    <source>
        <dbReference type="ARBA" id="ARBA00022989"/>
    </source>
</evidence>
<dbReference type="SUPFAM" id="SSF49899">
    <property type="entry name" value="Concanavalin A-like lectins/glucanases"/>
    <property type="match status" value="2"/>
</dbReference>
<feature type="domain" description="MAM" evidence="23">
    <location>
        <begin position="24"/>
        <end position="181"/>
    </location>
</feature>
<dbReference type="EC" id="2.7.10.1" evidence="18"/>
<evidence type="ECO:0000256" key="3">
    <source>
        <dbReference type="ARBA" id="ARBA00022679"/>
    </source>
</evidence>
<evidence type="ECO:0000256" key="7">
    <source>
        <dbReference type="ARBA" id="ARBA00022777"/>
    </source>
</evidence>
<accession>A0AAV1YUI5</accession>
<dbReference type="GO" id="GO:0043235">
    <property type="term" value="C:receptor complex"/>
    <property type="evidence" value="ECO:0007669"/>
    <property type="project" value="TreeGrafter"/>
</dbReference>
<keyword evidence="13 18" id="KW-0675">Receptor</keyword>
<comment type="caution">
    <text evidence="24">The sequence shown here is derived from an EMBL/GenBank/DDBJ whole genome shotgun (WGS) entry which is preliminary data.</text>
</comment>
<keyword evidence="8 17" id="KW-0067">ATP-binding</keyword>
<dbReference type="Pfam" id="PF12810">
    <property type="entry name" value="ALK_LTK_GRD"/>
    <property type="match status" value="1"/>
</dbReference>
<protein>
    <recommendedName>
        <fullName evidence="18">Tyrosine-protein kinase receptor</fullName>
        <ecNumber evidence="18">2.7.10.1</ecNumber>
    </recommendedName>
</protein>
<dbReference type="PROSITE" id="PS01209">
    <property type="entry name" value="LDLRA_1"/>
    <property type="match status" value="1"/>
</dbReference>
<feature type="region of interest" description="Disordered" evidence="19">
    <location>
        <begin position="641"/>
        <end position="667"/>
    </location>
</feature>
<dbReference type="GO" id="GO:0005886">
    <property type="term" value="C:plasma membrane"/>
    <property type="evidence" value="ECO:0007669"/>
    <property type="project" value="UniProtKB-SubCell"/>
</dbReference>
<dbReference type="SMART" id="SM00219">
    <property type="entry name" value="TyrKc"/>
    <property type="match status" value="1"/>
</dbReference>
<evidence type="ECO:0000256" key="2">
    <source>
        <dbReference type="ARBA" id="ARBA00022475"/>
    </source>
</evidence>
<dbReference type="InterPro" id="IPR002011">
    <property type="entry name" value="Tyr_kinase_rcpt_2_CS"/>
</dbReference>
<dbReference type="EMBL" id="CAXIEN010000006">
    <property type="protein sequence ID" value="CAL1262650.1"/>
    <property type="molecule type" value="Genomic_DNA"/>
</dbReference>
<evidence type="ECO:0000256" key="20">
    <source>
        <dbReference type="SAM" id="Phobius"/>
    </source>
</evidence>
<keyword evidence="9 20" id="KW-1133">Transmembrane helix</keyword>
<organism evidence="24 25">
    <name type="scientific">Larinioides sclopetarius</name>
    <dbReference type="NCBI Taxonomy" id="280406"/>
    <lineage>
        <taxon>Eukaryota</taxon>
        <taxon>Metazoa</taxon>
        <taxon>Ecdysozoa</taxon>
        <taxon>Arthropoda</taxon>
        <taxon>Chelicerata</taxon>
        <taxon>Arachnida</taxon>
        <taxon>Araneae</taxon>
        <taxon>Araneomorphae</taxon>
        <taxon>Entelegynae</taxon>
        <taxon>Araneoidea</taxon>
        <taxon>Araneidae</taxon>
        <taxon>Larinioides</taxon>
    </lineage>
</organism>
<dbReference type="GO" id="GO:0005524">
    <property type="term" value="F:ATP binding"/>
    <property type="evidence" value="ECO:0007669"/>
    <property type="project" value="UniProtKB-UniRule"/>
</dbReference>
<dbReference type="Pfam" id="PF00057">
    <property type="entry name" value="Ldl_recept_a"/>
    <property type="match status" value="1"/>
</dbReference>
<dbReference type="PANTHER" id="PTHR24416">
    <property type="entry name" value="TYROSINE-PROTEIN KINASE RECEPTOR"/>
    <property type="match status" value="1"/>
</dbReference>
<dbReference type="PROSITE" id="PS50011">
    <property type="entry name" value="PROTEIN_KINASE_DOM"/>
    <property type="match status" value="1"/>
</dbReference>
<dbReference type="SMART" id="SM00192">
    <property type="entry name" value="LDLa"/>
    <property type="match status" value="1"/>
</dbReference>
<feature type="domain" description="Protein kinase" evidence="22">
    <location>
        <begin position="882"/>
        <end position="1155"/>
    </location>
</feature>
<dbReference type="InterPro" id="IPR017441">
    <property type="entry name" value="Protein_kinase_ATP_BS"/>
</dbReference>
<keyword evidence="7" id="KW-0418">Kinase</keyword>
<name>A0AAV1YUI5_9ARAC</name>
<feature type="binding site" evidence="17">
    <location>
        <position position="913"/>
    </location>
    <ligand>
        <name>ATP</name>
        <dbReference type="ChEBI" id="CHEBI:30616"/>
    </ligand>
</feature>
<evidence type="ECO:0000259" key="22">
    <source>
        <dbReference type="PROSITE" id="PS50011"/>
    </source>
</evidence>